<reference evidence="3" key="1">
    <citation type="submission" date="2023-02" db="EMBL/GenBank/DDBJ databases">
        <title>Genome of toxic invasive species Heracleum sosnowskyi carries increased number of genes despite the absence of recent whole-genome duplications.</title>
        <authorList>
            <person name="Schelkunov M."/>
            <person name="Shtratnikova V."/>
            <person name="Makarenko M."/>
            <person name="Klepikova A."/>
            <person name="Omelchenko D."/>
            <person name="Novikova G."/>
            <person name="Obukhova E."/>
            <person name="Bogdanov V."/>
            <person name="Penin A."/>
            <person name="Logacheva M."/>
        </authorList>
    </citation>
    <scope>NUCLEOTIDE SEQUENCE</scope>
    <source>
        <strain evidence="3">Hsosn_3</strain>
        <tissue evidence="3">Leaf</tissue>
    </source>
</reference>
<evidence type="ECO:0000256" key="1">
    <source>
        <dbReference type="ARBA" id="ARBA00022737"/>
    </source>
</evidence>
<dbReference type="Proteomes" id="UP001237642">
    <property type="component" value="Unassembled WGS sequence"/>
</dbReference>
<dbReference type="NCBIfam" id="TIGR00756">
    <property type="entry name" value="PPR"/>
    <property type="match status" value="1"/>
</dbReference>
<reference evidence="3" key="2">
    <citation type="submission" date="2023-05" db="EMBL/GenBank/DDBJ databases">
        <authorList>
            <person name="Schelkunov M.I."/>
        </authorList>
    </citation>
    <scope>NUCLEOTIDE SEQUENCE</scope>
    <source>
        <strain evidence="3">Hsosn_3</strain>
        <tissue evidence="3">Leaf</tissue>
    </source>
</reference>
<name>A0AAD8ND22_9APIA</name>
<sequence length="137" mass="15349">MPNKFTFSFVIKGASQVLDYEIGRVVHGMAVKTALNEDMFVVNSLIYFYATCGHLDLAYHVFVRSFKRDVISWNSMISGFSKGDCPEEVLDLFHAMQAQWVVPNVVTMVGVFFACIKKVGFGIGEVATLVCGKEWYS</sequence>
<dbReference type="Pfam" id="PF13041">
    <property type="entry name" value="PPR_2"/>
    <property type="match status" value="1"/>
</dbReference>
<dbReference type="PANTHER" id="PTHR47926:SF347">
    <property type="entry name" value="PENTATRICOPEPTIDE REPEAT-CONTAINING PROTEIN"/>
    <property type="match status" value="1"/>
</dbReference>
<dbReference type="GO" id="GO:0003723">
    <property type="term" value="F:RNA binding"/>
    <property type="evidence" value="ECO:0007669"/>
    <property type="project" value="InterPro"/>
</dbReference>
<dbReference type="InterPro" id="IPR002885">
    <property type="entry name" value="PPR_rpt"/>
</dbReference>
<protein>
    <recommendedName>
        <fullName evidence="5">Pentatricopeptide repeat-containing protein</fullName>
    </recommendedName>
</protein>
<dbReference type="FunFam" id="1.25.40.10:FF:000073">
    <property type="entry name" value="Pentatricopeptide repeat-containing protein chloroplastic"/>
    <property type="match status" value="1"/>
</dbReference>
<dbReference type="InterPro" id="IPR046960">
    <property type="entry name" value="PPR_At4g14850-like_plant"/>
</dbReference>
<keyword evidence="4" id="KW-1185">Reference proteome</keyword>
<dbReference type="EMBL" id="JAUIZM010000001">
    <property type="protein sequence ID" value="KAK1403353.1"/>
    <property type="molecule type" value="Genomic_DNA"/>
</dbReference>
<feature type="repeat" description="PPR" evidence="2">
    <location>
        <begin position="69"/>
        <end position="103"/>
    </location>
</feature>
<evidence type="ECO:0000313" key="3">
    <source>
        <dbReference type="EMBL" id="KAK1403353.1"/>
    </source>
</evidence>
<evidence type="ECO:0000256" key="2">
    <source>
        <dbReference type="PROSITE-ProRule" id="PRU00708"/>
    </source>
</evidence>
<dbReference type="Gene3D" id="1.25.40.10">
    <property type="entry name" value="Tetratricopeptide repeat domain"/>
    <property type="match status" value="1"/>
</dbReference>
<comment type="caution">
    <text evidence="3">The sequence shown here is derived from an EMBL/GenBank/DDBJ whole genome shotgun (WGS) entry which is preliminary data.</text>
</comment>
<keyword evidence="1" id="KW-0677">Repeat</keyword>
<organism evidence="3 4">
    <name type="scientific">Heracleum sosnowskyi</name>
    <dbReference type="NCBI Taxonomy" id="360622"/>
    <lineage>
        <taxon>Eukaryota</taxon>
        <taxon>Viridiplantae</taxon>
        <taxon>Streptophyta</taxon>
        <taxon>Embryophyta</taxon>
        <taxon>Tracheophyta</taxon>
        <taxon>Spermatophyta</taxon>
        <taxon>Magnoliopsida</taxon>
        <taxon>eudicotyledons</taxon>
        <taxon>Gunneridae</taxon>
        <taxon>Pentapetalae</taxon>
        <taxon>asterids</taxon>
        <taxon>campanulids</taxon>
        <taxon>Apiales</taxon>
        <taxon>Apiaceae</taxon>
        <taxon>Apioideae</taxon>
        <taxon>apioid superclade</taxon>
        <taxon>Tordylieae</taxon>
        <taxon>Tordyliinae</taxon>
        <taxon>Heracleum</taxon>
    </lineage>
</organism>
<evidence type="ECO:0008006" key="5">
    <source>
        <dbReference type="Google" id="ProtNLM"/>
    </source>
</evidence>
<proteinExistence type="predicted"/>
<dbReference type="PROSITE" id="PS51375">
    <property type="entry name" value="PPR"/>
    <property type="match status" value="1"/>
</dbReference>
<dbReference type="GO" id="GO:0009451">
    <property type="term" value="P:RNA modification"/>
    <property type="evidence" value="ECO:0007669"/>
    <property type="project" value="InterPro"/>
</dbReference>
<evidence type="ECO:0000313" key="4">
    <source>
        <dbReference type="Proteomes" id="UP001237642"/>
    </source>
</evidence>
<accession>A0AAD8ND22</accession>
<dbReference type="AlphaFoldDB" id="A0AAD8ND22"/>
<dbReference type="InterPro" id="IPR011990">
    <property type="entry name" value="TPR-like_helical_dom_sf"/>
</dbReference>
<dbReference type="PANTHER" id="PTHR47926">
    <property type="entry name" value="PENTATRICOPEPTIDE REPEAT-CONTAINING PROTEIN"/>
    <property type="match status" value="1"/>
</dbReference>
<gene>
    <name evidence="3" type="ORF">POM88_002958</name>
</gene>